<reference evidence="1 2" key="1">
    <citation type="submission" date="2014-04" db="EMBL/GenBank/DDBJ databases">
        <authorList>
            <consortium name="DOE Joint Genome Institute"/>
            <person name="Kuo A."/>
            <person name="Kohler A."/>
            <person name="Nagy L.G."/>
            <person name="Floudas D."/>
            <person name="Copeland A."/>
            <person name="Barry K.W."/>
            <person name="Cichocki N."/>
            <person name="Veneault-Fourrey C."/>
            <person name="LaButti K."/>
            <person name="Lindquist E.A."/>
            <person name="Lipzen A."/>
            <person name="Lundell T."/>
            <person name="Morin E."/>
            <person name="Murat C."/>
            <person name="Sun H."/>
            <person name="Tunlid A."/>
            <person name="Henrissat B."/>
            <person name="Grigoriev I.V."/>
            <person name="Hibbett D.S."/>
            <person name="Martin F."/>
            <person name="Nordberg H.P."/>
            <person name="Cantor M.N."/>
            <person name="Hua S.X."/>
        </authorList>
    </citation>
    <scope>NUCLEOTIDE SEQUENCE [LARGE SCALE GENOMIC DNA]</scope>
    <source>
        <strain evidence="1 2">Foug A</strain>
    </source>
</reference>
<evidence type="ECO:0000313" key="1">
    <source>
        <dbReference type="EMBL" id="KIM69120.1"/>
    </source>
</evidence>
<name>A0A0C3E8R7_9AGAM</name>
<gene>
    <name evidence="1" type="ORF">SCLCIDRAFT_821062</name>
</gene>
<evidence type="ECO:0000313" key="2">
    <source>
        <dbReference type="Proteomes" id="UP000053989"/>
    </source>
</evidence>
<proteinExistence type="predicted"/>
<dbReference type="AlphaFoldDB" id="A0A0C3E8R7"/>
<dbReference type="InParanoid" id="A0A0C3E8R7"/>
<dbReference type="HOGENOM" id="CLU_1741663_0_0_1"/>
<protein>
    <submittedName>
        <fullName evidence="1">Uncharacterized protein</fullName>
    </submittedName>
</protein>
<reference evidence="2" key="2">
    <citation type="submission" date="2015-01" db="EMBL/GenBank/DDBJ databases">
        <title>Evolutionary Origins and Diversification of the Mycorrhizal Mutualists.</title>
        <authorList>
            <consortium name="DOE Joint Genome Institute"/>
            <consortium name="Mycorrhizal Genomics Consortium"/>
            <person name="Kohler A."/>
            <person name="Kuo A."/>
            <person name="Nagy L.G."/>
            <person name="Floudas D."/>
            <person name="Copeland A."/>
            <person name="Barry K.W."/>
            <person name="Cichocki N."/>
            <person name="Veneault-Fourrey C."/>
            <person name="LaButti K."/>
            <person name="Lindquist E.A."/>
            <person name="Lipzen A."/>
            <person name="Lundell T."/>
            <person name="Morin E."/>
            <person name="Murat C."/>
            <person name="Riley R."/>
            <person name="Ohm R."/>
            <person name="Sun H."/>
            <person name="Tunlid A."/>
            <person name="Henrissat B."/>
            <person name="Grigoriev I.V."/>
            <person name="Hibbett D.S."/>
            <person name="Martin F."/>
        </authorList>
    </citation>
    <scope>NUCLEOTIDE SEQUENCE [LARGE SCALE GENOMIC DNA]</scope>
    <source>
        <strain evidence="2">Foug A</strain>
    </source>
</reference>
<keyword evidence="2" id="KW-1185">Reference proteome</keyword>
<organism evidence="1 2">
    <name type="scientific">Scleroderma citrinum Foug A</name>
    <dbReference type="NCBI Taxonomy" id="1036808"/>
    <lineage>
        <taxon>Eukaryota</taxon>
        <taxon>Fungi</taxon>
        <taxon>Dikarya</taxon>
        <taxon>Basidiomycota</taxon>
        <taxon>Agaricomycotina</taxon>
        <taxon>Agaricomycetes</taxon>
        <taxon>Agaricomycetidae</taxon>
        <taxon>Boletales</taxon>
        <taxon>Sclerodermatineae</taxon>
        <taxon>Sclerodermataceae</taxon>
        <taxon>Scleroderma</taxon>
    </lineage>
</organism>
<dbReference type="Proteomes" id="UP000053989">
    <property type="component" value="Unassembled WGS sequence"/>
</dbReference>
<sequence>MPFSSISMACSVTRKHAGTAMTNESESFRIAVLRGELPLIAPYYLEISWRRAPWPTCSSGVDIVGRRIFCRQCTLKWPSCHGIEWYASIPFVSSKLMGAHNCFTSHRPTVSKTNPEISSSKVLPYIDISASAQVRKETSDYVTAAPRGTV</sequence>
<accession>A0A0C3E8R7</accession>
<dbReference type="EMBL" id="KN822007">
    <property type="protein sequence ID" value="KIM69120.1"/>
    <property type="molecule type" value="Genomic_DNA"/>
</dbReference>